<sequence>MAITAFPFDDQDTSEAQFSAWARELQDSGVADGYGGSGFQVSGGGGGMAVQIQPGFALLRGHALASTAVETRTIEAANTATRYDRVVLRINPSTNLGEIAVLKGTPGAGGDTAVPDLTQTDTGIFEDALAIVTVQANVTTIDAAMVYDDRRFSGSRTGVWRNYSRPKMPRRFKLGYNVDTQRWEFWNGAAWQNLSAGQADNTSQWGGYELIVSPTQPGVTPLANRIWIQPTQ</sequence>
<dbReference type="Proteomes" id="UP001240150">
    <property type="component" value="Chromosome"/>
</dbReference>
<keyword evidence="2" id="KW-1185">Reference proteome</keyword>
<organism evidence="1 2">
    <name type="scientific">Actinoplanes oblitus</name>
    <dbReference type="NCBI Taxonomy" id="3040509"/>
    <lineage>
        <taxon>Bacteria</taxon>
        <taxon>Bacillati</taxon>
        <taxon>Actinomycetota</taxon>
        <taxon>Actinomycetes</taxon>
        <taxon>Micromonosporales</taxon>
        <taxon>Micromonosporaceae</taxon>
        <taxon>Actinoplanes</taxon>
    </lineage>
</organism>
<evidence type="ECO:0000313" key="2">
    <source>
        <dbReference type="Proteomes" id="UP001240150"/>
    </source>
</evidence>
<accession>A0ABY8WD25</accession>
<name>A0ABY8WD25_9ACTN</name>
<dbReference type="EMBL" id="CP126980">
    <property type="protein sequence ID" value="WIM95764.1"/>
    <property type="molecule type" value="Genomic_DNA"/>
</dbReference>
<evidence type="ECO:0008006" key="3">
    <source>
        <dbReference type="Google" id="ProtNLM"/>
    </source>
</evidence>
<protein>
    <recommendedName>
        <fullName evidence="3">Minor tail protein</fullName>
    </recommendedName>
</protein>
<reference evidence="1 2" key="1">
    <citation type="submission" date="2023-06" db="EMBL/GenBank/DDBJ databases">
        <authorList>
            <person name="Yushchuk O."/>
            <person name="Binda E."/>
            <person name="Ruckert-Reed C."/>
            <person name="Fedorenko V."/>
            <person name="Kalinowski J."/>
            <person name="Marinelli F."/>
        </authorList>
    </citation>
    <scope>NUCLEOTIDE SEQUENCE [LARGE SCALE GENOMIC DNA]</scope>
    <source>
        <strain evidence="1 2">NRRL 3884</strain>
    </source>
</reference>
<gene>
    <name evidence="1" type="ORF">ACTOB_007894</name>
</gene>
<dbReference type="RefSeq" id="WP_284917076.1">
    <property type="nucleotide sequence ID" value="NZ_CP126980.1"/>
</dbReference>
<evidence type="ECO:0000313" key="1">
    <source>
        <dbReference type="EMBL" id="WIM95764.1"/>
    </source>
</evidence>
<proteinExistence type="predicted"/>